<dbReference type="Pfam" id="PF16069">
    <property type="entry name" value="DUF4811"/>
    <property type="match status" value="1"/>
</dbReference>
<keyword evidence="1" id="KW-0472">Membrane</keyword>
<dbReference type="OrthoDB" id="2249491at2"/>
<keyword evidence="1" id="KW-1133">Transmembrane helix</keyword>
<dbReference type="Proteomes" id="UP000050872">
    <property type="component" value="Unassembled WGS sequence"/>
</dbReference>
<proteinExistence type="predicted"/>
<evidence type="ECO:0000256" key="1">
    <source>
        <dbReference type="SAM" id="Phobius"/>
    </source>
</evidence>
<protein>
    <recommendedName>
        <fullName evidence="4">DUF4811 domain-containing protein</fullName>
    </recommendedName>
</protein>
<evidence type="ECO:0000313" key="2">
    <source>
        <dbReference type="EMBL" id="KRL43271.1"/>
    </source>
</evidence>
<sequence length="243" mass="27317">MIIASIIITAVLGYYFAVFIENKKVGYSLSFTFIALFILSLFLLISNEYNHLGMKQVTREKTEQIQSVQKGSNLLLKKELGTNGKEDVYIYRTPETANAKKPQTTKVDVNVKNVVKTGNYSAATLTKKTTRWEYKNGFYSFLFGLSDNNKEFVKQKNTFKVGNDWLVLTTAQASKLQKQMKSKAFQAQMKQEGATYVKAAVMKAMQANPSMTPAEQKAVTQKATKAFKAQATAKLIQEIKSQK</sequence>
<dbReference type="PATRIC" id="fig|1423770.3.peg.1128"/>
<feature type="transmembrane region" description="Helical" evidence="1">
    <location>
        <begin position="25"/>
        <end position="45"/>
    </location>
</feature>
<accession>A0A0R1QEL4</accession>
<dbReference type="RefSeq" id="WP_057888477.1">
    <property type="nucleotide sequence ID" value="NZ_AZEZ01000091.1"/>
</dbReference>
<keyword evidence="1" id="KW-0812">Transmembrane</keyword>
<dbReference type="EMBL" id="AZEZ01000091">
    <property type="protein sequence ID" value="KRL43271.1"/>
    <property type="molecule type" value="Genomic_DNA"/>
</dbReference>
<organism evidence="2 3">
    <name type="scientific">Companilactobacillus mindensis DSM 14500</name>
    <dbReference type="NCBI Taxonomy" id="1423770"/>
    <lineage>
        <taxon>Bacteria</taxon>
        <taxon>Bacillati</taxon>
        <taxon>Bacillota</taxon>
        <taxon>Bacilli</taxon>
        <taxon>Lactobacillales</taxon>
        <taxon>Lactobacillaceae</taxon>
        <taxon>Companilactobacillus</taxon>
    </lineage>
</organism>
<dbReference type="AlphaFoldDB" id="A0A0R1QEL4"/>
<dbReference type="InterPro" id="IPR032083">
    <property type="entry name" value="DUF4811"/>
</dbReference>
<comment type="caution">
    <text evidence="2">The sequence shown here is derived from an EMBL/GenBank/DDBJ whole genome shotgun (WGS) entry which is preliminary data.</text>
</comment>
<name>A0A0R1QEL4_9LACO</name>
<gene>
    <name evidence="2" type="ORF">FD29_GL001095</name>
</gene>
<reference evidence="2 3" key="1">
    <citation type="journal article" date="2015" name="Genome Announc.">
        <title>Expanding the biotechnology potential of lactobacilli through comparative genomics of 213 strains and associated genera.</title>
        <authorList>
            <person name="Sun Z."/>
            <person name="Harris H.M."/>
            <person name="McCann A."/>
            <person name="Guo C."/>
            <person name="Argimon S."/>
            <person name="Zhang W."/>
            <person name="Yang X."/>
            <person name="Jeffery I.B."/>
            <person name="Cooney J.C."/>
            <person name="Kagawa T.F."/>
            <person name="Liu W."/>
            <person name="Song Y."/>
            <person name="Salvetti E."/>
            <person name="Wrobel A."/>
            <person name="Rasinkangas P."/>
            <person name="Parkhill J."/>
            <person name="Rea M.C."/>
            <person name="O'Sullivan O."/>
            <person name="Ritari J."/>
            <person name="Douillard F.P."/>
            <person name="Paul Ross R."/>
            <person name="Yang R."/>
            <person name="Briner A.E."/>
            <person name="Felis G.E."/>
            <person name="de Vos W.M."/>
            <person name="Barrangou R."/>
            <person name="Klaenhammer T.R."/>
            <person name="Caufield P.W."/>
            <person name="Cui Y."/>
            <person name="Zhang H."/>
            <person name="O'Toole P.W."/>
        </authorList>
    </citation>
    <scope>NUCLEOTIDE SEQUENCE [LARGE SCALE GENOMIC DNA]</scope>
    <source>
        <strain evidence="2 3">DSM 14500</strain>
    </source>
</reference>
<evidence type="ECO:0008006" key="4">
    <source>
        <dbReference type="Google" id="ProtNLM"/>
    </source>
</evidence>
<keyword evidence="3" id="KW-1185">Reference proteome</keyword>
<evidence type="ECO:0000313" key="3">
    <source>
        <dbReference type="Proteomes" id="UP000050872"/>
    </source>
</evidence>
<dbReference type="STRING" id="1423770.FD29_GL001095"/>